<evidence type="ECO:0000259" key="6">
    <source>
        <dbReference type="Pfam" id="PF04586"/>
    </source>
</evidence>
<dbReference type="GO" id="GO:0008233">
    <property type="term" value="F:peptidase activity"/>
    <property type="evidence" value="ECO:0007669"/>
    <property type="project" value="UniProtKB-KW"/>
</dbReference>
<sequence>MEINFSMNVTAADTAKREISGRVVTWDEQGFTSAGASMFKRGSISVPEKVKLLMEHERTKPLGFLKSYEVTDQGIDATFVLAKTFSADDALEEAASGLRDGFSVGVKVDAWDNKDGVMVISKSNLIEVSLVTDPAIDSARVGRVAASENEAPVETEVSEATVSDVKTEGEDLMSETVSEATVTETVEASKSEATVTANAPVAYSTPRVNTNVTAGQFAKAQIAALRGDSDARDLVAALQVATVAENTGMVPPTYLRDVIGVIDASRPFIDSIERAPLPTSGMKIFTPKLGAQATVALTAEAAEFSSTDTAVTFQEDTVVKFAGAGKIDVELLDRSDPSFLDLYLRELAASYAQKTDAYAAQIAAQNATQSSSSTIYKAIALGIADSFGVMRMTPNRLLVANTGGEDGIDFSGLLGAVDSTGRPLYAAAAPQNANGLVAQGSTSGTVAGLDLVVDPNYTGDDANAKHALVYPSNAMRFHESGNIQLRANIVANGQVEIGLYGYVAVVNRYPAAFRKLNVA</sequence>
<feature type="domain" description="Prohead serine protease" evidence="6">
    <location>
        <begin position="11"/>
        <end position="144"/>
    </location>
</feature>
<evidence type="ECO:0000256" key="1">
    <source>
        <dbReference type="ARBA" id="ARBA00022612"/>
    </source>
</evidence>
<keyword evidence="2 7" id="KW-0645">Protease</keyword>
<accession>A0A6J5NR50</accession>
<gene>
    <name evidence="7" type="ORF">UFOVP716_8</name>
</gene>
<dbReference type="InterPro" id="IPR054613">
    <property type="entry name" value="Peptidase_S78_dom"/>
</dbReference>
<reference evidence="7" key="1">
    <citation type="submission" date="2020-04" db="EMBL/GenBank/DDBJ databases">
        <authorList>
            <person name="Chiriac C."/>
            <person name="Salcher M."/>
            <person name="Ghai R."/>
            <person name="Kavagutti S V."/>
        </authorList>
    </citation>
    <scope>NUCLEOTIDE SEQUENCE</scope>
</reference>
<proteinExistence type="predicted"/>
<protein>
    <submittedName>
        <fullName evidence="7">Prohead protease</fullName>
    </submittedName>
</protein>
<keyword evidence="3" id="KW-0378">Hydrolase</keyword>
<organism evidence="7">
    <name type="scientific">uncultured Caudovirales phage</name>
    <dbReference type="NCBI Taxonomy" id="2100421"/>
    <lineage>
        <taxon>Viruses</taxon>
        <taxon>Duplodnaviria</taxon>
        <taxon>Heunggongvirae</taxon>
        <taxon>Uroviricota</taxon>
        <taxon>Caudoviricetes</taxon>
        <taxon>Peduoviridae</taxon>
        <taxon>Maltschvirus</taxon>
        <taxon>Maltschvirus maltsch</taxon>
    </lineage>
</organism>
<dbReference type="Pfam" id="PF04586">
    <property type="entry name" value="Peptidase_S78"/>
    <property type="match status" value="1"/>
</dbReference>
<dbReference type="SUPFAM" id="SSF56563">
    <property type="entry name" value="Major capsid protein gp5"/>
    <property type="match status" value="1"/>
</dbReference>
<keyword evidence="4" id="KW-0118">Viral capsid assembly</keyword>
<evidence type="ECO:0000256" key="3">
    <source>
        <dbReference type="ARBA" id="ARBA00022801"/>
    </source>
</evidence>
<evidence type="ECO:0000256" key="4">
    <source>
        <dbReference type="ARBA" id="ARBA00022950"/>
    </source>
</evidence>
<evidence type="ECO:0000313" key="7">
    <source>
        <dbReference type="EMBL" id="CAB4159635.1"/>
    </source>
</evidence>
<keyword evidence="5" id="KW-1273">Viral capsid maturation</keyword>
<name>A0A6J5NR50_9CAUD</name>
<dbReference type="GO" id="GO:0046797">
    <property type="term" value="P:viral procapsid maturation"/>
    <property type="evidence" value="ECO:0007669"/>
    <property type="project" value="UniProtKB-KW"/>
</dbReference>
<dbReference type="GO" id="GO:0006508">
    <property type="term" value="P:proteolysis"/>
    <property type="evidence" value="ECO:0007669"/>
    <property type="project" value="UniProtKB-KW"/>
</dbReference>
<evidence type="ECO:0000256" key="5">
    <source>
        <dbReference type="ARBA" id="ARBA00023045"/>
    </source>
</evidence>
<keyword evidence="1" id="KW-1188">Viral release from host cell</keyword>
<dbReference type="EMBL" id="LR796686">
    <property type="protein sequence ID" value="CAB4159635.1"/>
    <property type="molecule type" value="Genomic_DNA"/>
</dbReference>
<evidence type="ECO:0000256" key="2">
    <source>
        <dbReference type="ARBA" id="ARBA00022670"/>
    </source>
</evidence>